<protein>
    <recommendedName>
        <fullName evidence="1">Cadherin domain-containing protein</fullName>
    </recommendedName>
</protein>
<dbReference type="PROSITE" id="PS50268">
    <property type="entry name" value="CADHERIN_2"/>
    <property type="match status" value="1"/>
</dbReference>
<sequence>KTAFGLRTTDLRNIAIGLAAAILLVMVAGQMSDSGSASASSLEETSEKRFTCTFTSSATQSPNEDQDDVVTLTYTASGGGNTCSFAITGGADAADFSLSGVDLDFAATADYENPVDADTNNAYVVEITATDSADSATTVQTMTATVQDLTLAITSGQSANVAENTAADAEVLNTATTDSPTACAITLGNTDDDDDDNDAFAVDADCGVKVNDAGDLDFEGDGYTSSWTLTLLATNGLSNEQAVQTVTFTLTDANDNAPVFSDGDTDAVAVNEGGTTVGDYDLTDADSTDAVNTCTDGSTDAADFTPTKVSGT</sequence>
<feature type="non-terminal residue" evidence="2">
    <location>
        <position position="1"/>
    </location>
</feature>
<dbReference type="Gene3D" id="2.60.40.60">
    <property type="entry name" value="Cadherins"/>
    <property type="match status" value="1"/>
</dbReference>
<accession>A0A382SCP4</accession>
<proteinExistence type="predicted"/>
<evidence type="ECO:0000259" key="1">
    <source>
        <dbReference type="PROSITE" id="PS50268"/>
    </source>
</evidence>
<evidence type="ECO:0000313" key="2">
    <source>
        <dbReference type="EMBL" id="SVD07629.1"/>
    </source>
</evidence>
<dbReference type="GO" id="GO:0007156">
    <property type="term" value="P:homophilic cell adhesion via plasma membrane adhesion molecules"/>
    <property type="evidence" value="ECO:0007669"/>
    <property type="project" value="InterPro"/>
</dbReference>
<feature type="non-terminal residue" evidence="2">
    <location>
        <position position="312"/>
    </location>
</feature>
<name>A0A382SCP4_9ZZZZ</name>
<dbReference type="EMBL" id="UINC01128092">
    <property type="protein sequence ID" value="SVD07629.1"/>
    <property type="molecule type" value="Genomic_DNA"/>
</dbReference>
<dbReference type="GO" id="GO:0005509">
    <property type="term" value="F:calcium ion binding"/>
    <property type="evidence" value="ECO:0007669"/>
    <property type="project" value="InterPro"/>
</dbReference>
<dbReference type="InterPro" id="IPR002126">
    <property type="entry name" value="Cadherin-like_dom"/>
</dbReference>
<organism evidence="2">
    <name type="scientific">marine metagenome</name>
    <dbReference type="NCBI Taxonomy" id="408172"/>
    <lineage>
        <taxon>unclassified sequences</taxon>
        <taxon>metagenomes</taxon>
        <taxon>ecological metagenomes</taxon>
    </lineage>
</organism>
<feature type="domain" description="Cadherin" evidence="1">
    <location>
        <begin position="153"/>
        <end position="260"/>
    </location>
</feature>
<dbReference type="GO" id="GO:0016020">
    <property type="term" value="C:membrane"/>
    <property type="evidence" value="ECO:0007669"/>
    <property type="project" value="InterPro"/>
</dbReference>
<dbReference type="AlphaFoldDB" id="A0A382SCP4"/>
<gene>
    <name evidence="2" type="ORF">METZ01_LOCUS360483</name>
</gene>
<reference evidence="2" key="1">
    <citation type="submission" date="2018-05" db="EMBL/GenBank/DDBJ databases">
        <authorList>
            <person name="Lanie J.A."/>
            <person name="Ng W.-L."/>
            <person name="Kazmierczak K.M."/>
            <person name="Andrzejewski T.M."/>
            <person name="Davidsen T.M."/>
            <person name="Wayne K.J."/>
            <person name="Tettelin H."/>
            <person name="Glass J.I."/>
            <person name="Rusch D."/>
            <person name="Podicherti R."/>
            <person name="Tsui H.-C.T."/>
            <person name="Winkler M.E."/>
        </authorList>
    </citation>
    <scope>NUCLEOTIDE SEQUENCE</scope>
</reference>